<dbReference type="EMBL" id="AY312354">
    <property type="protein sequence ID" value="AAT68308.1"/>
    <property type="molecule type" value="Genomic_DNA"/>
</dbReference>
<organism evidence="1">
    <name type="scientific">Yersinia pestis</name>
    <dbReference type="NCBI Taxonomy" id="632"/>
    <lineage>
        <taxon>Bacteria</taxon>
        <taxon>Pseudomonadati</taxon>
        <taxon>Pseudomonadota</taxon>
        <taxon>Gammaproteobacteria</taxon>
        <taxon>Enterobacterales</taxon>
        <taxon>Yersiniaceae</taxon>
        <taxon>Yersinia</taxon>
    </lineage>
</organism>
<dbReference type="AlphaFoldDB" id="Q6EKL3"/>
<accession>Q6EKL3</accession>
<evidence type="ECO:0000313" key="1">
    <source>
        <dbReference type="EMBL" id="AAT68308.1"/>
    </source>
</evidence>
<protein>
    <submittedName>
        <fullName evidence="1">Glycogen phosphorylase</fullName>
    </submittedName>
</protein>
<proteinExistence type="predicted"/>
<name>Q6EKL3_YERPE</name>
<reference evidence="1" key="1">
    <citation type="journal article" date="2004" name="Emerg. Infect. Dis.">
        <title>Genotyping, Orientalis-like Yersinia pestis, and plague pandemics.</title>
        <authorList>
            <person name="Drancourt M."/>
            <person name="Roux V."/>
            <person name="Dang L.V."/>
            <person name="Tran-Hung L."/>
            <person name="Castex D."/>
            <person name="Chenal-Francisque V."/>
            <person name="Ogata H."/>
            <person name="Fournier P.E."/>
            <person name="Crubezy E."/>
            <person name="Raoult D."/>
        </authorList>
    </citation>
    <scope>NUCLEOTIDE SEQUENCE</scope>
    <source>
        <strain evidence="1">202</strain>
    </source>
</reference>
<feature type="non-terminal residue" evidence="1">
    <location>
        <position position="34"/>
    </location>
</feature>
<sequence>MLALVIVGARHCRLAVAIKLGRNVMTSPFSCTSP</sequence>